<gene>
    <name evidence="5" type="ORF">H9847_04340</name>
</gene>
<dbReference type="GO" id="GO:0051287">
    <property type="term" value="F:NAD binding"/>
    <property type="evidence" value="ECO:0007669"/>
    <property type="project" value="InterPro"/>
</dbReference>
<feature type="active site" description="Proton acceptor" evidence="2">
    <location>
        <position position="241"/>
    </location>
</feature>
<dbReference type="Gene3D" id="3.30.360.10">
    <property type="entry name" value="Dihydrodipicolinate Reductase, domain 2"/>
    <property type="match status" value="1"/>
</dbReference>
<dbReference type="Gene3D" id="3.40.50.720">
    <property type="entry name" value="NAD(P)-binding Rossmann-like Domain"/>
    <property type="match status" value="1"/>
</dbReference>
<evidence type="ECO:0000259" key="3">
    <source>
        <dbReference type="Pfam" id="PF01118"/>
    </source>
</evidence>
<dbReference type="GO" id="GO:0016620">
    <property type="term" value="F:oxidoreductase activity, acting on the aldehyde or oxo group of donors, NAD or NADP as acceptor"/>
    <property type="evidence" value="ECO:0007669"/>
    <property type="project" value="InterPro"/>
</dbReference>
<dbReference type="CDD" id="cd17894">
    <property type="entry name" value="ASADH_USG1_N"/>
    <property type="match status" value="1"/>
</dbReference>
<dbReference type="SUPFAM" id="SSF51735">
    <property type="entry name" value="NAD(P)-binding Rossmann-fold domains"/>
    <property type="match status" value="1"/>
</dbReference>
<evidence type="ECO:0000256" key="1">
    <source>
        <dbReference type="ARBA" id="ARBA00010584"/>
    </source>
</evidence>
<reference evidence="5" key="1">
    <citation type="journal article" date="2021" name="PeerJ">
        <title>Extensive microbial diversity within the chicken gut microbiome revealed by metagenomics and culture.</title>
        <authorList>
            <person name="Gilroy R."/>
            <person name="Ravi A."/>
            <person name="Getino M."/>
            <person name="Pursley I."/>
            <person name="Horton D.L."/>
            <person name="Alikhan N.F."/>
            <person name="Baker D."/>
            <person name="Gharbi K."/>
            <person name="Hall N."/>
            <person name="Watson M."/>
            <person name="Adriaenssens E.M."/>
            <person name="Foster-Nyarko E."/>
            <person name="Jarju S."/>
            <person name="Secka A."/>
            <person name="Antonio M."/>
            <person name="Oren A."/>
            <person name="Chaudhuri R.R."/>
            <person name="La Ragione R."/>
            <person name="Hildebrand F."/>
            <person name="Pallen M.J."/>
        </authorList>
    </citation>
    <scope>NUCLEOTIDE SEQUENCE</scope>
    <source>
        <strain evidence="5">378</strain>
    </source>
</reference>
<feature type="domain" description="Semialdehyde dehydrogenase dimerisation" evidence="4">
    <location>
        <begin position="137"/>
        <end position="315"/>
    </location>
</feature>
<proteinExistence type="inferred from homology"/>
<name>A0A948TG22_9GAMM</name>
<evidence type="ECO:0000259" key="4">
    <source>
        <dbReference type="Pfam" id="PF02774"/>
    </source>
</evidence>
<dbReference type="Pfam" id="PF02774">
    <property type="entry name" value="Semialdhyde_dhC"/>
    <property type="match status" value="1"/>
</dbReference>
<dbReference type="PANTHER" id="PTHR46278:SF2">
    <property type="entry name" value="ASPARTATE-SEMIALDEHYDE DEHYDROGENASE"/>
    <property type="match status" value="1"/>
</dbReference>
<evidence type="ECO:0000313" key="6">
    <source>
        <dbReference type="Proteomes" id="UP000733611"/>
    </source>
</evidence>
<dbReference type="AlphaFoldDB" id="A0A948TG22"/>
<reference evidence="5" key="2">
    <citation type="submission" date="2021-04" db="EMBL/GenBank/DDBJ databases">
        <authorList>
            <person name="Gilroy R."/>
        </authorList>
    </citation>
    <scope>NUCLEOTIDE SEQUENCE</scope>
    <source>
        <strain evidence="5">378</strain>
    </source>
</reference>
<dbReference type="Proteomes" id="UP000733611">
    <property type="component" value="Unassembled WGS sequence"/>
</dbReference>
<dbReference type="InterPro" id="IPR012280">
    <property type="entry name" value="Semialdhyde_DH_dimer_dom"/>
</dbReference>
<evidence type="ECO:0000313" key="5">
    <source>
        <dbReference type="EMBL" id="MBU3844087.1"/>
    </source>
</evidence>
<feature type="active site" description="Acyl-thioester intermediate" evidence="2">
    <location>
        <position position="124"/>
    </location>
</feature>
<evidence type="ECO:0008006" key="7">
    <source>
        <dbReference type="Google" id="ProtNLM"/>
    </source>
</evidence>
<dbReference type="InterPro" id="IPR036291">
    <property type="entry name" value="NAD(P)-bd_dom_sf"/>
</dbReference>
<feature type="domain" description="Semialdehyde dehydrogenase NAD-binding" evidence="3">
    <location>
        <begin position="3"/>
        <end position="111"/>
    </location>
</feature>
<dbReference type="EMBL" id="JAHLFE010000084">
    <property type="protein sequence ID" value="MBU3844087.1"/>
    <property type="molecule type" value="Genomic_DNA"/>
</dbReference>
<accession>A0A948TG22</accession>
<dbReference type="SUPFAM" id="SSF55347">
    <property type="entry name" value="Glyceraldehyde-3-phosphate dehydrogenase-like, C-terminal domain"/>
    <property type="match status" value="1"/>
</dbReference>
<sequence length="333" mass="36757">MKIALYGYDTIVGKLVLEALEEDSNIKLDAFYPLTPIPGDYDAVPVQGKNYPLVYVDEFDFSQAQVAIFLTTKDETARLASKVQNAGCILIDNSHLYAVQKDAPLVLREVQGYVNDVIAKRLACVPLATSSEIVLSLNPLHDEYGLKKAVVTALISASEHGELGTQTLAHETTLLLNGMSVDVTDFPAQLAFNIHTRIGELDENGISEHEHIILHEVERLLDINATQLALTCIQVPTFYGHTLSVHVELEEDCSLEDFKAALKQSAVLSLEEELQDKSLVSPVSCAELDNKLYIARIRKFARATFDFTVVMDNTRHGEATAVVDILHLLQAQL</sequence>
<dbReference type="Pfam" id="PF01118">
    <property type="entry name" value="Semialdhyde_dh"/>
    <property type="match status" value="1"/>
</dbReference>
<dbReference type="PANTHER" id="PTHR46278">
    <property type="entry name" value="DEHYDROGENASE, PUTATIVE-RELATED"/>
    <property type="match status" value="1"/>
</dbReference>
<dbReference type="PIRSF" id="PIRSF000148">
    <property type="entry name" value="ASA_dh"/>
    <property type="match status" value="1"/>
</dbReference>
<dbReference type="CDD" id="cd18129">
    <property type="entry name" value="ASADH_C_USG1_like"/>
    <property type="match status" value="1"/>
</dbReference>
<evidence type="ECO:0000256" key="2">
    <source>
        <dbReference type="PIRSR" id="PIRSR000148-1"/>
    </source>
</evidence>
<dbReference type="InterPro" id="IPR000534">
    <property type="entry name" value="Semialdehyde_DH_NAD-bd"/>
</dbReference>
<protein>
    <recommendedName>
        <fullName evidence="7">Aspartate-semialdehyde dehydrogenase</fullName>
    </recommendedName>
</protein>
<comment type="caution">
    <text evidence="5">The sequence shown here is derived from an EMBL/GenBank/DDBJ whole genome shotgun (WGS) entry which is preliminary data.</text>
</comment>
<dbReference type="GO" id="GO:0046983">
    <property type="term" value="F:protein dimerization activity"/>
    <property type="evidence" value="ECO:0007669"/>
    <property type="project" value="InterPro"/>
</dbReference>
<dbReference type="GO" id="GO:0008652">
    <property type="term" value="P:amino acid biosynthetic process"/>
    <property type="evidence" value="ECO:0007669"/>
    <property type="project" value="InterPro"/>
</dbReference>
<comment type="similarity">
    <text evidence="1">Belongs to the aspartate-semialdehyde dehydrogenase family.</text>
</comment>
<organism evidence="5 6">
    <name type="scientific">Candidatus Anaerobiospirillum pullicola</name>
    <dbReference type="NCBI Taxonomy" id="2838451"/>
    <lineage>
        <taxon>Bacteria</taxon>
        <taxon>Pseudomonadati</taxon>
        <taxon>Pseudomonadota</taxon>
        <taxon>Gammaproteobacteria</taxon>
        <taxon>Aeromonadales</taxon>
        <taxon>Succinivibrionaceae</taxon>
        <taxon>Anaerobiospirillum</taxon>
    </lineage>
</organism>